<feature type="transmembrane region" description="Helical" evidence="1">
    <location>
        <begin position="12"/>
        <end position="33"/>
    </location>
</feature>
<keyword evidence="1" id="KW-0472">Membrane</keyword>
<organism evidence="2 3">
    <name type="scientific">Thiobaca trueperi</name>
    <dbReference type="NCBI Taxonomy" id="127458"/>
    <lineage>
        <taxon>Bacteria</taxon>
        <taxon>Pseudomonadati</taxon>
        <taxon>Pseudomonadota</taxon>
        <taxon>Gammaproteobacteria</taxon>
        <taxon>Chromatiales</taxon>
        <taxon>Chromatiaceae</taxon>
        <taxon>Thiobaca</taxon>
    </lineage>
</organism>
<name>A0A4R3N3P5_9GAMM</name>
<dbReference type="RefSeq" id="WP_132976913.1">
    <property type="nucleotide sequence ID" value="NZ_SMAO01000004.1"/>
</dbReference>
<keyword evidence="3" id="KW-1185">Reference proteome</keyword>
<dbReference type="EMBL" id="SMAO01000004">
    <property type="protein sequence ID" value="TCT21309.1"/>
    <property type="molecule type" value="Genomic_DNA"/>
</dbReference>
<comment type="caution">
    <text evidence="2">The sequence shown here is derived from an EMBL/GenBank/DDBJ whole genome shotgun (WGS) entry which is preliminary data.</text>
</comment>
<feature type="transmembrane region" description="Helical" evidence="1">
    <location>
        <begin position="115"/>
        <end position="135"/>
    </location>
</feature>
<feature type="transmembrane region" description="Helical" evidence="1">
    <location>
        <begin position="39"/>
        <end position="59"/>
    </location>
</feature>
<evidence type="ECO:0000256" key="1">
    <source>
        <dbReference type="SAM" id="Phobius"/>
    </source>
</evidence>
<keyword evidence="1" id="KW-0812">Transmembrane</keyword>
<proteinExistence type="predicted"/>
<gene>
    <name evidence="2" type="ORF">EDC35_104164</name>
</gene>
<sequence>MNIIPFGLGSLIRLLIGIFLLQGVTVLLVYTAIQTDWLTTWPLFALLGGAIGFLVALWFNTIVSADRHRAVSRLSERYSKEREKIRVKAEQQRAKDGRSNERLAAKARSRSSAGVSLKTGVVVGGTVGLGVAMMVAQFMTLGLVTLTAAGGAALGYTVRMRQEKLIAAKRLAAEEREYRALEVEQPARILPRRRPKEIAQDDSVS</sequence>
<dbReference type="Proteomes" id="UP000295717">
    <property type="component" value="Unassembled WGS sequence"/>
</dbReference>
<reference evidence="2 3" key="1">
    <citation type="submission" date="2019-03" db="EMBL/GenBank/DDBJ databases">
        <title>Genomic Encyclopedia of Type Strains, Phase IV (KMG-IV): sequencing the most valuable type-strain genomes for metagenomic binning, comparative biology and taxonomic classification.</title>
        <authorList>
            <person name="Goeker M."/>
        </authorList>
    </citation>
    <scope>NUCLEOTIDE SEQUENCE [LARGE SCALE GENOMIC DNA]</scope>
    <source>
        <strain evidence="2 3">DSM 13587</strain>
    </source>
</reference>
<accession>A0A4R3N3P5</accession>
<protein>
    <submittedName>
        <fullName evidence="2">Uncharacterized protein</fullName>
    </submittedName>
</protein>
<feature type="transmembrane region" description="Helical" evidence="1">
    <location>
        <begin position="141"/>
        <end position="158"/>
    </location>
</feature>
<evidence type="ECO:0000313" key="2">
    <source>
        <dbReference type="EMBL" id="TCT21309.1"/>
    </source>
</evidence>
<dbReference type="AlphaFoldDB" id="A0A4R3N3P5"/>
<evidence type="ECO:0000313" key="3">
    <source>
        <dbReference type="Proteomes" id="UP000295717"/>
    </source>
</evidence>
<keyword evidence="1" id="KW-1133">Transmembrane helix</keyword>
<dbReference type="OrthoDB" id="5769306at2"/>